<dbReference type="GO" id="GO:0005634">
    <property type="term" value="C:nucleus"/>
    <property type="evidence" value="ECO:0007669"/>
    <property type="project" value="TreeGrafter"/>
</dbReference>
<dbReference type="Pfam" id="PF02148">
    <property type="entry name" value="zf-UBP"/>
    <property type="match status" value="1"/>
</dbReference>
<dbReference type="Pfam" id="PF00627">
    <property type="entry name" value="UBA"/>
    <property type="match status" value="1"/>
</dbReference>
<dbReference type="FunFam" id="3.30.40.10:FF:000396">
    <property type="entry name" value="Ubiquitin carboxyl-terminal hydrolase"/>
    <property type="match status" value="1"/>
</dbReference>
<keyword evidence="6 13" id="KW-0863">Zinc-finger</keyword>
<keyword evidence="8 14" id="KW-0378">Hydrolase</keyword>
<keyword evidence="10 12" id="KW-0862">Zinc</keyword>
<dbReference type="PROSITE" id="PS50030">
    <property type="entry name" value="UBA"/>
    <property type="match status" value="2"/>
</dbReference>
<comment type="similarity">
    <text evidence="2 14">Belongs to the peptidase C19 family.</text>
</comment>
<keyword evidence="7 14" id="KW-0833">Ubl conjugation pathway</keyword>
<dbReference type="EC" id="3.4.19.12" evidence="14"/>
<dbReference type="PANTHER" id="PTHR24006">
    <property type="entry name" value="UBIQUITIN CARBOXYL-TERMINAL HYDROLASE"/>
    <property type="match status" value="1"/>
</dbReference>
<evidence type="ECO:0000259" key="16">
    <source>
        <dbReference type="PROSITE" id="PS50030"/>
    </source>
</evidence>
<dbReference type="InterPro" id="IPR038765">
    <property type="entry name" value="Papain-like_cys_pep_sf"/>
</dbReference>
<dbReference type="OrthoDB" id="361536at2759"/>
<dbReference type="Gene3D" id="3.90.70.10">
    <property type="entry name" value="Cysteine proteinases"/>
    <property type="match status" value="1"/>
</dbReference>
<feature type="binding site" evidence="12">
    <location>
        <position position="178"/>
    </location>
    <ligand>
        <name>Zn(2+)</name>
        <dbReference type="ChEBI" id="CHEBI:29105"/>
    </ligand>
</feature>
<dbReference type="SMART" id="SM00165">
    <property type="entry name" value="UBA"/>
    <property type="match status" value="2"/>
</dbReference>
<evidence type="ECO:0000256" key="13">
    <source>
        <dbReference type="PROSITE-ProRule" id="PRU00502"/>
    </source>
</evidence>
<dbReference type="STRING" id="425264.A0A3G2SBY0"/>
<evidence type="ECO:0000259" key="18">
    <source>
        <dbReference type="PROSITE" id="PS50271"/>
    </source>
</evidence>
<evidence type="ECO:0000256" key="7">
    <source>
        <dbReference type="ARBA" id="ARBA00022786"/>
    </source>
</evidence>
<feature type="region of interest" description="Disordered" evidence="15">
    <location>
        <begin position="640"/>
        <end position="663"/>
    </location>
</feature>
<dbReference type="InterPro" id="IPR028889">
    <property type="entry name" value="USP"/>
</dbReference>
<dbReference type="Proteomes" id="UP000269793">
    <property type="component" value="Chromosome IX"/>
</dbReference>
<feature type="binding site" evidence="12">
    <location>
        <position position="198"/>
    </location>
    <ligand>
        <name>Zn(2+)</name>
        <dbReference type="ChEBI" id="CHEBI:29105"/>
    </ligand>
</feature>
<dbReference type="PROSITE" id="PS50271">
    <property type="entry name" value="ZF_UBP"/>
    <property type="match status" value="1"/>
</dbReference>
<reference evidence="19 20" key="1">
    <citation type="submission" date="2018-10" db="EMBL/GenBank/DDBJ databases">
        <title>Complete genome sequence of Malassezia restricta CBS 7877.</title>
        <authorList>
            <person name="Morand S.C."/>
            <person name="Bertignac M."/>
            <person name="Iltis A."/>
            <person name="Kolder I."/>
            <person name="Pirovano W."/>
            <person name="Jourdain R."/>
            <person name="Clavaud C."/>
        </authorList>
    </citation>
    <scope>NUCLEOTIDE SEQUENCE [LARGE SCALE GENOMIC DNA]</scope>
    <source>
        <strain evidence="19 20">CBS 7877</strain>
    </source>
</reference>
<dbReference type="GO" id="GO:0008270">
    <property type="term" value="F:zinc ion binding"/>
    <property type="evidence" value="ECO:0007669"/>
    <property type="project" value="UniProtKB-KW"/>
</dbReference>
<dbReference type="InterPro" id="IPR015940">
    <property type="entry name" value="UBA"/>
</dbReference>
<dbReference type="GO" id="GO:0005829">
    <property type="term" value="C:cytosol"/>
    <property type="evidence" value="ECO:0007669"/>
    <property type="project" value="TreeGrafter"/>
</dbReference>
<dbReference type="InterPro" id="IPR013083">
    <property type="entry name" value="Znf_RING/FYVE/PHD"/>
</dbReference>
<evidence type="ECO:0000256" key="3">
    <source>
        <dbReference type="ARBA" id="ARBA00022670"/>
    </source>
</evidence>
<evidence type="ECO:0000256" key="10">
    <source>
        <dbReference type="ARBA" id="ARBA00022833"/>
    </source>
</evidence>
<dbReference type="Pfam" id="PF17807">
    <property type="entry name" value="zf-UBP_var"/>
    <property type="match status" value="1"/>
</dbReference>
<dbReference type="Pfam" id="PF00443">
    <property type="entry name" value="UCH"/>
    <property type="match status" value="1"/>
</dbReference>
<dbReference type="SUPFAM" id="SSF54001">
    <property type="entry name" value="Cysteine proteinases"/>
    <property type="match status" value="1"/>
</dbReference>
<protein>
    <recommendedName>
        <fullName evidence="14">Ubiquitin carboxyl-terminal hydrolase</fullName>
        <ecNumber evidence="14">3.4.19.12</ecNumber>
    </recommendedName>
</protein>
<dbReference type="PROSITE" id="PS50235">
    <property type="entry name" value="USP_3"/>
    <property type="match status" value="1"/>
</dbReference>
<dbReference type="InterPro" id="IPR001607">
    <property type="entry name" value="Znf_UBP"/>
</dbReference>
<dbReference type="GO" id="GO:0004843">
    <property type="term" value="F:cysteine-type deubiquitinase activity"/>
    <property type="evidence" value="ECO:0007669"/>
    <property type="project" value="UniProtKB-UniRule"/>
</dbReference>
<keyword evidence="4 12" id="KW-0479">Metal-binding</keyword>
<dbReference type="SUPFAM" id="SSF57850">
    <property type="entry name" value="RING/U-box"/>
    <property type="match status" value="2"/>
</dbReference>
<proteinExistence type="inferred from homology"/>
<dbReference type="PROSITE" id="PS00972">
    <property type="entry name" value="USP_1"/>
    <property type="match status" value="1"/>
</dbReference>
<dbReference type="AlphaFoldDB" id="A0A3G2SBY0"/>
<feature type="active site" description="Nucleophile" evidence="11">
    <location>
        <position position="314"/>
    </location>
</feature>
<accession>A0A3G2SBY0</accession>
<keyword evidence="9 14" id="KW-0788">Thiol protease</keyword>
<dbReference type="InterPro" id="IPR041432">
    <property type="entry name" value="UBP13_Znf-UBP_var"/>
</dbReference>
<dbReference type="PROSITE" id="PS00973">
    <property type="entry name" value="USP_2"/>
    <property type="match status" value="1"/>
</dbReference>
<feature type="active site" description="Proton acceptor" evidence="11">
    <location>
        <position position="685"/>
    </location>
</feature>
<feature type="domain" description="USP" evidence="17">
    <location>
        <begin position="305"/>
        <end position="731"/>
    </location>
</feature>
<evidence type="ECO:0000256" key="9">
    <source>
        <dbReference type="ARBA" id="ARBA00022807"/>
    </source>
</evidence>
<evidence type="ECO:0000256" key="11">
    <source>
        <dbReference type="PIRSR" id="PIRSR016308-1"/>
    </source>
</evidence>
<dbReference type="SMART" id="SM00290">
    <property type="entry name" value="ZnF_UBP"/>
    <property type="match status" value="2"/>
</dbReference>
<feature type="compositionally biased region" description="Acidic residues" evidence="15">
    <location>
        <begin position="641"/>
        <end position="654"/>
    </location>
</feature>
<dbReference type="PANTHER" id="PTHR24006:SF664">
    <property type="entry name" value="UBIQUITIN CARBOXYL-TERMINAL HYDROLASE"/>
    <property type="match status" value="1"/>
</dbReference>
<feature type="domain" description="UBP-type" evidence="18">
    <location>
        <begin position="154"/>
        <end position="263"/>
    </location>
</feature>
<dbReference type="CDD" id="cd02658">
    <property type="entry name" value="Peptidase_C19B"/>
    <property type="match status" value="1"/>
</dbReference>
<comment type="catalytic activity">
    <reaction evidence="1 14">
        <text>Thiol-dependent hydrolysis of ester, thioester, amide, peptide and isopeptide bonds formed by the C-terminal Gly of ubiquitin (a 76-residue protein attached to proteins as an intracellular targeting signal).</text>
        <dbReference type="EC" id="3.4.19.12"/>
    </reaction>
</comment>
<gene>
    <name evidence="19" type="primary">ubp14</name>
    <name evidence="19" type="ORF">DNF11_4058</name>
</gene>
<evidence type="ECO:0000256" key="8">
    <source>
        <dbReference type="ARBA" id="ARBA00022801"/>
    </source>
</evidence>
<dbReference type="Gene3D" id="1.10.8.10">
    <property type="entry name" value="DNA helicase RuvA subunit, C-terminal domain"/>
    <property type="match status" value="2"/>
</dbReference>
<evidence type="ECO:0000259" key="17">
    <source>
        <dbReference type="PROSITE" id="PS50235"/>
    </source>
</evidence>
<feature type="binding site" evidence="12">
    <location>
        <position position="181"/>
    </location>
    <ligand>
        <name>Zn(2+)</name>
        <dbReference type="ChEBI" id="CHEBI:29105"/>
    </ligand>
</feature>
<keyword evidence="3 14" id="KW-0645">Protease</keyword>
<dbReference type="Gene3D" id="3.30.40.10">
    <property type="entry name" value="Zinc/RING finger domain, C3HC4 (zinc finger)"/>
    <property type="match status" value="2"/>
</dbReference>
<dbReference type="InterPro" id="IPR001394">
    <property type="entry name" value="Peptidase_C19_UCH"/>
</dbReference>
<dbReference type="PIRSF" id="PIRSF016308">
    <property type="entry name" value="UBP"/>
    <property type="match status" value="1"/>
</dbReference>
<sequence length="732" mass="79955">MKRRASDDVCGHVASASLQPPSASQDVCKDECMWCFDSQDTPTGVAVCMHCFLAGCLAQAHAGRHCEQTGHALALWLRRTPKPAAPITRLAVVDVPDDERYDYERRIVCMACDTKHGRELRDVPAPIQAVASAIVHATSHAHKAEVHAWEEDIVPCAHTQALEQDAVAAPSLGGDASCARCELTSNLWMCLQCGHLGCGRAQFGGVAGHSHALAHYEQTGHPCSVKQGTITPEGSGDVYCYACNDARIDPALDVHLRALGVPVATLSKTEKSSTELQLEQNIQFDFRMVDDDGHAMRPAYGPGHTGIQNLGNSCYLASIIQAVWSIPAFRERYGHDAGACASPWDLECQLRKLTDGLGSGRYAEGDAPRGIRPAMLKACLGRGHPEFASMRQQDAEEFLQHLVTVLRRESHPEGDPTRVFGYVLEHRLQCTACRRVRYTKEAVDVGVGLPVPVRGTDGSYEDVSLRESFDALVAPDTIQYTCPSCARSVTATKQTRFATLPDVLVVQAQRFQLVNWVPQKMPVRFQVPLTESLDMSAYLGHGQRDDEEALPDEGHVAVDPEAMATLSSLGFADAQVQQAWHATGGDLEASAHWLLEHGPSVDEGATPLQVLQDMGFSHAQSRKALRLHGDVEAAVAWLFDNPDDPGDDDTDDEPTPTQRLGTRSPTTYQLMSFVTHRGPSVHSGHYVAHVRDDTGWVFYNDDKVVHAPMHGTSSSVSALSDMAYLYFFRRTP</sequence>
<evidence type="ECO:0000256" key="12">
    <source>
        <dbReference type="PIRSR" id="PIRSR016308-3"/>
    </source>
</evidence>
<dbReference type="VEuPathDB" id="FungiDB:DNF11_4058"/>
<evidence type="ECO:0000313" key="20">
    <source>
        <dbReference type="Proteomes" id="UP000269793"/>
    </source>
</evidence>
<keyword evidence="20" id="KW-1185">Reference proteome</keyword>
<keyword evidence="5" id="KW-0677">Repeat</keyword>
<name>A0A3G2SBY0_MALR7</name>
<evidence type="ECO:0000256" key="2">
    <source>
        <dbReference type="ARBA" id="ARBA00009085"/>
    </source>
</evidence>
<dbReference type="InterPro" id="IPR050164">
    <property type="entry name" value="Peptidase_C19"/>
</dbReference>
<dbReference type="InterPro" id="IPR018200">
    <property type="entry name" value="USP_CS"/>
</dbReference>
<feature type="domain" description="UBA" evidence="16">
    <location>
        <begin position="557"/>
        <end position="597"/>
    </location>
</feature>
<organism evidence="19 20">
    <name type="scientific">Malassezia restricta (strain ATCC 96810 / NBRC 103918 / CBS 7877)</name>
    <name type="common">Seborrheic dermatitis infection agent</name>
    <dbReference type="NCBI Taxonomy" id="425264"/>
    <lineage>
        <taxon>Eukaryota</taxon>
        <taxon>Fungi</taxon>
        <taxon>Dikarya</taxon>
        <taxon>Basidiomycota</taxon>
        <taxon>Ustilaginomycotina</taxon>
        <taxon>Malasseziomycetes</taxon>
        <taxon>Malasseziales</taxon>
        <taxon>Malasseziaceae</taxon>
        <taxon>Malassezia</taxon>
    </lineage>
</organism>
<evidence type="ECO:0000256" key="15">
    <source>
        <dbReference type="SAM" id="MobiDB-lite"/>
    </source>
</evidence>
<dbReference type="GO" id="GO:0006508">
    <property type="term" value="P:proteolysis"/>
    <property type="evidence" value="ECO:0007669"/>
    <property type="project" value="UniProtKB-KW"/>
</dbReference>
<dbReference type="EMBL" id="CP033156">
    <property type="protein sequence ID" value="AYO45008.1"/>
    <property type="molecule type" value="Genomic_DNA"/>
</dbReference>
<evidence type="ECO:0000256" key="5">
    <source>
        <dbReference type="ARBA" id="ARBA00022737"/>
    </source>
</evidence>
<evidence type="ECO:0000256" key="1">
    <source>
        <dbReference type="ARBA" id="ARBA00000707"/>
    </source>
</evidence>
<feature type="domain" description="UBA" evidence="16">
    <location>
        <begin position="600"/>
        <end position="641"/>
    </location>
</feature>
<evidence type="ECO:0000313" key="19">
    <source>
        <dbReference type="EMBL" id="AYO45008.1"/>
    </source>
</evidence>
<evidence type="ECO:0000256" key="14">
    <source>
        <dbReference type="RuleBase" id="RU366025"/>
    </source>
</evidence>
<evidence type="ECO:0000256" key="6">
    <source>
        <dbReference type="ARBA" id="ARBA00022771"/>
    </source>
</evidence>
<dbReference type="InterPro" id="IPR016652">
    <property type="entry name" value="Ubiquitinyl_hydrolase"/>
</dbReference>
<dbReference type="GO" id="GO:0016579">
    <property type="term" value="P:protein deubiquitination"/>
    <property type="evidence" value="ECO:0007669"/>
    <property type="project" value="InterPro"/>
</dbReference>
<feature type="binding site" evidence="12">
    <location>
        <position position="211"/>
    </location>
    <ligand>
        <name>Zn(2+)</name>
        <dbReference type="ChEBI" id="CHEBI:29105"/>
    </ligand>
</feature>
<evidence type="ECO:0000256" key="4">
    <source>
        <dbReference type="ARBA" id="ARBA00022723"/>
    </source>
</evidence>